<evidence type="ECO:0000313" key="8">
    <source>
        <dbReference type="EMBL" id="MBW6401254.1"/>
    </source>
</evidence>
<dbReference type="PROSITE" id="PS00623">
    <property type="entry name" value="GMC_OXRED_1"/>
    <property type="match status" value="1"/>
</dbReference>
<comment type="caution">
    <text evidence="8">The sequence shown here is derived from an EMBL/GenBank/DDBJ whole genome shotgun (WGS) entry which is preliminary data.</text>
</comment>
<dbReference type="PANTHER" id="PTHR11552:SF147">
    <property type="entry name" value="CHOLINE DEHYDROGENASE, MITOCHONDRIAL"/>
    <property type="match status" value="1"/>
</dbReference>
<feature type="domain" description="Glucose-methanol-choline oxidoreductase N-terminal" evidence="6">
    <location>
        <begin position="85"/>
        <end position="108"/>
    </location>
</feature>
<keyword evidence="3 5" id="KW-0285">Flavoprotein</keyword>
<dbReference type="Pfam" id="PF00732">
    <property type="entry name" value="GMC_oxred_N"/>
    <property type="match status" value="1"/>
</dbReference>
<sequence length="521" mass="55942">MYDVIVVGAGSAGAPLAARLSEDPGRRVLLLEAGRDWRAAEAPHALRSANIIPFMHQPSHQAEWQWPGLLTRRTKAQDPKFYWRGKALGGSSTVNAQIAIRGVPAAFDGWAEAGCEGWAGSDVLPLFDAIEDDADTGVAPGVRKGGPLPVWRMPAELWGSVDRALRDAALADGYAWKADLNAPEGEGVSCYPINLRDGKRITTNDGYLEPARGRANLTIRGEAMVDRVLFDGRQARGVRVRFGDGPWEEIAAREVVLSAGAIHSPTILLRSGIGPAAELAALGIPVLHDLPAVGRNLMDHPILRATLALKPDHVARGRDARHTNCCLTYSSGLAGGAERDMIMIAFNHRGVTDDDLPSSSGAIGLSLYDAYARGSVRLTSANPDAQPVVEENMLDDPADLLRMRDGVKRLARLVARDAVTGIAERITFCETELSLAEAAALPDAELDQVMLEQAGDIQHAAGTCKMTAHEDPRGVVDPDLRVRGVEGLRVADASIMPTDCRANLHFTCVMIGENLARRMRA</sequence>
<dbReference type="InterPro" id="IPR007867">
    <property type="entry name" value="GMC_OxRtase_C"/>
</dbReference>
<organism evidence="8 9">
    <name type="scientific">Roseomonas alba</name>
    <dbReference type="NCBI Taxonomy" id="2846776"/>
    <lineage>
        <taxon>Bacteria</taxon>
        <taxon>Pseudomonadati</taxon>
        <taxon>Pseudomonadota</taxon>
        <taxon>Alphaproteobacteria</taxon>
        <taxon>Acetobacterales</taxon>
        <taxon>Roseomonadaceae</taxon>
        <taxon>Roseomonas</taxon>
    </lineage>
</organism>
<feature type="domain" description="Glucose-methanol-choline oxidoreductase N-terminal" evidence="7">
    <location>
        <begin position="260"/>
        <end position="274"/>
    </location>
</feature>
<dbReference type="RefSeq" id="WP_219765811.1">
    <property type="nucleotide sequence ID" value="NZ_JAHYBZ010000010.1"/>
</dbReference>
<comment type="similarity">
    <text evidence="2 5">Belongs to the GMC oxidoreductase family.</text>
</comment>
<gene>
    <name evidence="8" type="ORF">KPL78_25575</name>
</gene>
<evidence type="ECO:0000256" key="1">
    <source>
        <dbReference type="ARBA" id="ARBA00001974"/>
    </source>
</evidence>
<evidence type="ECO:0000256" key="3">
    <source>
        <dbReference type="ARBA" id="ARBA00022630"/>
    </source>
</evidence>
<dbReference type="Pfam" id="PF05199">
    <property type="entry name" value="GMC_oxred_C"/>
    <property type="match status" value="1"/>
</dbReference>
<evidence type="ECO:0000256" key="2">
    <source>
        <dbReference type="ARBA" id="ARBA00010790"/>
    </source>
</evidence>
<dbReference type="Gene3D" id="3.50.50.60">
    <property type="entry name" value="FAD/NAD(P)-binding domain"/>
    <property type="match status" value="1"/>
</dbReference>
<evidence type="ECO:0000259" key="7">
    <source>
        <dbReference type="PROSITE" id="PS00624"/>
    </source>
</evidence>
<dbReference type="PIRSF" id="PIRSF000137">
    <property type="entry name" value="Alcohol_oxidase"/>
    <property type="match status" value="1"/>
</dbReference>
<dbReference type="InterPro" id="IPR012132">
    <property type="entry name" value="GMC_OxRdtase"/>
</dbReference>
<dbReference type="InterPro" id="IPR036188">
    <property type="entry name" value="FAD/NAD-bd_sf"/>
</dbReference>
<dbReference type="PANTHER" id="PTHR11552">
    <property type="entry name" value="GLUCOSE-METHANOL-CHOLINE GMC OXIDOREDUCTASE"/>
    <property type="match status" value="1"/>
</dbReference>
<protein>
    <submittedName>
        <fullName evidence="8">GMC family oxidoreductase</fullName>
    </submittedName>
</protein>
<evidence type="ECO:0000256" key="5">
    <source>
        <dbReference type="RuleBase" id="RU003968"/>
    </source>
</evidence>
<reference evidence="8 9" key="1">
    <citation type="submission" date="2021-07" db="EMBL/GenBank/DDBJ databases">
        <authorList>
            <person name="So Y."/>
        </authorList>
    </citation>
    <scope>NUCLEOTIDE SEQUENCE [LARGE SCALE GENOMIC DNA]</scope>
    <source>
        <strain evidence="8 9">HJA6</strain>
    </source>
</reference>
<dbReference type="EMBL" id="JAHYBZ010000010">
    <property type="protein sequence ID" value="MBW6401254.1"/>
    <property type="molecule type" value="Genomic_DNA"/>
</dbReference>
<evidence type="ECO:0000313" key="9">
    <source>
        <dbReference type="Proteomes" id="UP001196565"/>
    </source>
</evidence>
<evidence type="ECO:0000259" key="6">
    <source>
        <dbReference type="PROSITE" id="PS00623"/>
    </source>
</evidence>
<proteinExistence type="inferred from homology"/>
<dbReference type="InterPro" id="IPR000172">
    <property type="entry name" value="GMC_OxRdtase_N"/>
</dbReference>
<dbReference type="PROSITE" id="PS00624">
    <property type="entry name" value="GMC_OXRED_2"/>
    <property type="match status" value="1"/>
</dbReference>
<name>A0ABS7AJF4_9PROT</name>
<evidence type="ECO:0000256" key="4">
    <source>
        <dbReference type="ARBA" id="ARBA00022827"/>
    </source>
</evidence>
<dbReference type="Proteomes" id="UP001196565">
    <property type="component" value="Unassembled WGS sequence"/>
</dbReference>
<dbReference type="Gene3D" id="3.30.410.40">
    <property type="match status" value="1"/>
</dbReference>
<accession>A0ABS7AJF4</accession>
<keyword evidence="9" id="KW-1185">Reference proteome</keyword>
<dbReference type="SUPFAM" id="SSF51905">
    <property type="entry name" value="FAD/NAD(P)-binding domain"/>
    <property type="match status" value="1"/>
</dbReference>
<comment type="cofactor">
    <cofactor evidence="1">
        <name>FAD</name>
        <dbReference type="ChEBI" id="CHEBI:57692"/>
    </cofactor>
</comment>
<keyword evidence="4 5" id="KW-0274">FAD</keyword>
<dbReference type="SUPFAM" id="SSF54373">
    <property type="entry name" value="FAD-linked reductases, C-terminal domain"/>
    <property type="match status" value="1"/>
</dbReference>